<dbReference type="EMBL" id="CAJVPV010002528">
    <property type="protein sequence ID" value="CAG8528676.1"/>
    <property type="molecule type" value="Genomic_DNA"/>
</dbReference>
<evidence type="ECO:0000256" key="1">
    <source>
        <dbReference type="SAM" id="MobiDB-lite"/>
    </source>
</evidence>
<dbReference type="PANTHER" id="PTHR37827">
    <property type="entry name" value="TUDOR DOMAIN-CONTAINING PROTEIN"/>
    <property type="match status" value="1"/>
</dbReference>
<organism evidence="2 3">
    <name type="scientific">Acaulospora morrowiae</name>
    <dbReference type="NCBI Taxonomy" id="94023"/>
    <lineage>
        <taxon>Eukaryota</taxon>
        <taxon>Fungi</taxon>
        <taxon>Fungi incertae sedis</taxon>
        <taxon>Mucoromycota</taxon>
        <taxon>Glomeromycotina</taxon>
        <taxon>Glomeromycetes</taxon>
        <taxon>Diversisporales</taxon>
        <taxon>Acaulosporaceae</taxon>
        <taxon>Acaulospora</taxon>
    </lineage>
</organism>
<keyword evidence="3" id="KW-1185">Reference proteome</keyword>
<protein>
    <submittedName>
        <fullName evidence="2">14936_t:CDS:1</fullName>
    </submittedName>
</protein>
<evidence type="ECO:0000313" key="3">
    <source>
        <dbReference type="Proteomes" id="UP000789342"/>
    </source>
</evidence>
<dbReference type="AlphaFoldDB" id="A0A9N9AGF5"/>
<dbReference type="Proteomes" id="UP000789342">
    <property type="component" value="Unassembled WGS sequence"/>
</dbReference>
<evidence type="ECO:0000313" key="2">
    <source>
        <dbReference type="EMBL" id="CAG8528676.1"/>
    </source>
</evidence>
<name>A0A9N9AGF5_9GLOM</name>
<dbReference type="OrthoDB" id="4850648at2759"/>
<accession>A0A9N9AGF5</accession>
<reference evidence="2" key="1">
    <citation type="submission" date="2021-06" db="EMBL/GenBank/DDBJ databases">
        <authorList>
            <person name="Kallberg Y."/>
            <person name="Tangrot J."/>
            <person name="Rosling A."/>
        </authorList>
    </citation>
    <scope>NUCLEOTIDE SEQUENCE</scope>
    <source>
        <strain evidence="2">CL551</strain>
    </source>
</reference>
<proteinExistence type="predicted"/>
<sequence length="251" mass="28994">MRATFAPRNLKPKSKVKNSTGSQIKKRLRKQVLFRATFYQVICDHNPNIIALEEEDFVEYLSEQVWDLGILDDSKVKNGNETGRNSKENSSTLTEQEIITRIFEIVKDDFITFEVCNDEEQCLEICKDIVVKWKSVSNPSASAETSLPGTCTLCHRHMPLTFHHLIPRMMHKRVLKKGLFTKEECTTRGIDICRPCHSAIHKMISNDQLALKYNTLEMLLEHEGVVKFVGWASKQKGYSKDHIRNLLRFPK</sequence>
<dbReference type="PANTHER" id="PTHR37827:SF1">
    <property type="entry name" value="HNH DOMAIN-CONTAINING PROTEIN"/>
    <property type="match status" value="1"/>
</dbReference>
<feature type="region of interest" description="Disordered" evidence="1">
    <location>
        <begin position="1"/>
        <end position="23"/>
    </location>
</feature>
<gene>
    <name evidence="2" type="ORF">AMORRO_LOCUS4564</name>
</gene>
<comment type="caution">
    <text evidence="2">The sequence shown here is derived from an EMBL/GenBank/DDBJ whole genome shotgun (WGS) entry which is preliminary data.</text>
</comment>